<name>A0ABT2BU92_9BURK</name>
<dbReference type="InterPro" id="IPR050879">
    <property type="entry name" value="Acyltransferase_3"/>
</dbReference>
<dbReference type="Proteomes" id="UP001165263">
    <property type="component" value="Unassembled WGS sequence"/>
</dbReference>
<feature type="transmembrane region" description="Helical" evidence="1">
    <location>
        <begin position="306"/>
        <end position="322"/>
    </location>
</feature>
<feature type="transmembrane region" description="Helical" evidence="1">
    <location>
        <begin position="87"/>
        <end position="104"/>
    </location>
</feature>
<dbReference type="RefSeq" id="WP_259447751.1">
    <property type="nucleotide sequence ID" value="NZ_JANUHC010000001.1"/>
</dbReference>
<dbReference type="EMBL" id="JANUHC010000001">
    <property type="protein sequence ID" value="MCS0628532.1"/>
    <property type="molecule type" value="Genomic_DNA"/>
</dbReference>
<keyword evidence="1" id="KW-1133">Transmembrane helix</keyword>
<proteinExistence type="predicted"/>
<comment type="caution">
    <text evidence="3">The sequence shown here is derived from an EMBL/GenBank/DDBJ whole genome shotgun (WGS) entry which is preliminary data.</text>
</comment>
<feature type="transmembrane region" description="Helical" evidence="1">
    <location>
        <begin position="246"/>
        <end position="264"/>
    </location>
</feature>
<feature type="transmembrane region" description="Helical" evidence="1">
    <location>
        <begin position="166"/>
        <end position="185"/>
    </location>
</feature>
<evidence type="ECO:0000313" key="4">
    <source>
        <dbReference type="Proteomes" id="UP001165263"/>
    </source>
</evidence>
<keyword evidence="1" id="KW-0812">Transmembrane</keyword>
<protein>
    <submittedName>
        <fullName evidence="3">Acyltransferase</fullName>
    </submittedName>
</protein>
<keyword evidence="3" id="KW-0808">Transferase</keyword>
<keyword evidence="1" id="KW-0472">Membrane</keyword>
<dbReference type="PANTHER" id="PTHR23028:SF53">
    <property type="entry name" value="ACYL_TRANSF_3 DOMAIN-CONTAINING PROTEIN"/>
    <property type="match status" value="1"/>
</dbReference>
<accession>A0ABT2BU92</accession>
<reference evidence="3" key="1">
    <citation type="submission" date="2022-08" db="EMBL/GenBank/DDBJ databases">
        <title>Reclassification of Massilia species as members of the genera Telluria, Duganella, Pseudoduganella, Mokoshia gen. nov. and Zemynaea gen. nov. using orthogonal and non-orthogonal genome-based approaches.</title>
        <authorList>
            <person name="Bowman J.P."/>
        </authorList>
    </citation>
    <scope>NUCLEOTIDE SEQUENCE</scope>
    <source>
        <strain evidence="3">LMG 11547</strain>
    </source>
</reference>
<dbReference type="Pfam" id="PF01757">
    <property type="entry name" value="Acyl_transf_3"/>
    <property type="match status" value="1"/>
</dbReference>
<dbReference type="InterPro" id="IPR002656">
    <property type="entry name" value="Acyl_transf_3_dom"/>
</dbReference>
<keyword evidence="4" id="KW-1185">Reference proteome</keyword>
<feature type="transmembrane region" description="Helical" evidence="1">
    <location>
        <begin position="20"/>
        <end position="36"/>
    </location>
</feature>
<feature type="transmembrane region" description="Helical" evidence="1">
    <location>
        <begin position="342"/>
        <end position="363"/>
    </location>
</feature>
<sequence length="384" mass="41481">MPPSPVLTPLPSPRAPGLDLLRALAIVVVMLYHLSSHGIDVAGPGRHGWMGVDLFFVLSGYLIGWPVLRDLAAGRKPDWTGFVVGRAWRILPAYLAVLALYLALPAWREADAMPPVWQFLTFSMNVLPEHLTQRAYSHAWSLCVEEHFYLLFPLVAWLLARSGRMPGVLATSAGAALLFGAGMLLRDWEWRHAIAPHLASGGDAARAVAGYVGRIYSPTWTRLDGLLAGVLLAALRAFRPAWWTRVLTHGWVLLGAGLALLMAATQLDPLGRGGAVFLYPLAALGCACLLLGALSPCTPLGRRALPGARTLALLAFSLYLTHRQVYAWLDDVAGDLTANAPLAAFVLYNGASLAVAALLYVAVERPGLRMRPGMTRRLRGALAR</sequence>
<feature type="domain" description="Acyltransferase 3" evidence="2">
    <location>
        <begin position="17"/>
        <end position="360"/>
    </location>
</feature>
<dbReference type="PANTHER" id="PTHR23028">
    <property type="entry name" value="ACETYLTRANSFERASE"/>
    <property type="match status" value="1"/>
</dbReference>
<feature type="transmembrane region" description="Helical" evidence="1">
    <location>
        <begin position="48"/>
        <end position="67"/>
    </location>
</feature>
<evidence type="ECO:0000256" key="1">
    <source>
        <dbReference type="SAM" id="Phobius"/>
    </source>
</evidence>
<organism evidence="3 4">
    <name type="scientific">Telluria mixta</name>
    <dbReference type="NCBI Taxonomy" id="34071"/>
    <lineage>
        <taxon>Bacteria</taxon>
        <taxon>Pseudomonadati</taxon>
        <taxon>Pseudomonadota</taxon>
        <taxon>Betaproteobacteria</taxon>
        <taxon>Burkholderiales</taxon>
        <taxon>Oxalobacteraceae</taxon>
        <taxon>Telluria group</taxon>
        <taxon>Telluria</taxon>
    </lineage>
</organism>
<evidence type="ECO:0000259" key="2">
    <source>
        <dbReference type="Pfam" id="PF01757"/>
    </source>
</evidence>
<gene>
    <name evidence="3" type="ORF">NX786_04185</name>
</gene>
<dbReference type="GO" id="GO:0016746">
    <property type="term" value="F:acyltransferase activity"/>
    <property type="evidence" value="ECO:0007669"/>
    <property type="project" value="UniProtKB-KW"/>
</dbReference>
<keyword evidence="3" id="KW-0012">Acyltransferase</keyword>
<feature type="transmembrane region" description="Helical" evidence="1">
    <location>
        <begin position="276"/>
        <end position="294"/>
    </location>
</feature>
<evidence type="ECO:0000313" key="3">
    <source>
        <dbReference type="EMBL" id="MCS0628532.1"/>
    </source>
</evidence>